<reference evidence="3" key="1">
    <citation type="journal article" date="2014" name="Int. J. Syst. Evol. Microbiol.">
        <title>Complete genome sequence of Corynebacterium casei LMG S-19264T (=DSM 44701T), isolated from a smear-ripened cheese.</title>
        <authorList>
            <consortium name="US DOE Joint Genome Institute (JGI-PGF)"/>
            <person name="Walter F."/>
            <person name="Albersmeier A."/>
            <person name="Kalinowski J."/>
            <person name="Ruckert C."/>
        </authorList>
    </citation>
    <scope>NUCLEOTIDE SEQUENCE</scope>
    <source>
        <strain evidence="3">KCTC 42731</strain>
    </source>
</reference>
<accession>A0A919ENN4</accession>
<dbReference type="SUPFAM" id="SSF52833">
    <property type="entry name" value="Thioredoxin-like"/>
    <property type="match status" value="1"/>
</dbReference>
<evidence type="ECO:0000259" key="2">
    <source>
        <dbReference type="PROSITE" id="PS51352"/>
    </source>
</evidence>
<comment type="caution">
    <text evidence="3">The sequence shown here is derived from an EMBL/GenBank/DDBJ whole genome shotgun (WGS) entry which is preliminary data.</text>
</comment>
<dbReference type="InterPro" id="IPR000866">
    <property type="entry name" value="AhpC/TSA"/>
</dbReference>
<feature type="signal peptide" evidence="1">
    <location>
        <begin position="1"/>
        <end position="19"/>
    </location>
</feature>
<gene>
    <name evidence="3" type="ORF">GCM10017161_38810</name>
</gene>
<feature type="domain" description="Thioredoxin" evidence="2">
    <location>
        <begin position="19"/>
        <end position="160"/>
    </location>
</feature>
<dbReference type="Gene3D" id="3.40.30.10">
    <property type="entry name" value="Glutaredoxin"/>
    <property type="match status" value="1"/>
</dbReference>
<organism evidence="3 4">
    <name type="scientific">Thalassotalea marina</name>
    <dbReference type="NCBI Taxonomy" id="1673741"/>
    <lineage>
        <taxon>Bacteria</taxon>
        <taxon>Pseudomonadati</taxon>
        <taxon>Pseudomonadota</taxon>
        <taxon>Gammaproteobacteria</taxon>
        <taxon>Alteromonadales</taxon>
        <taxon>Colwelliaceae</taxon>
        <taxon>Thalassotalea</taxon>
    </lineage>
</organism>
<dbReference type="RefSeq" id="WP_189774136.1">
    <property type="nucleotide sequence ID" value="NZ_BNCK01000011.1"/>
</dbReference>
<protein>
    <recommendedName>
        <fullName evidence="2">Thioredoxin domain-containing protein</fullName>
    </recommendedName>
</protein>
<dbReference type="GO" id="GO:0016491">
    <property type="term" value="F:oxidoreductase activity"/>
    <property type="evidence" value="ECO:0007669"/>
    <property type="project" value="InterPro"/>
</dbReference>
<dbReference type="InterPro" id="IPR013766">
    <property type="entry name" value="Thioredoxin_domain"/>
</dbReference>
<dbReference type="EMBL" id="BNCK01000011">
    <property type="protein sequence ID" value="GHG05438.1"/>
    <property type="molecule type" value="Genomic_DNA"/>
</dbReference>
<dbReference type="AlphaFoldDB" id="A0A919ENN4"/>
<sequence>MKKMIIALCCVFWGANVAALEKNIAANIHANTLSHGELKLSVKNLTKPTVILFSDSLCPFRHLPQCEQKIAVFNDLVSRYQDKAQWLQIVKGYYVDEQHVRGYVERFKFNVPTIWDTDNKIFTDYQVFGNPYLIIVDQQGQIYYRTEEFGQDLNKAVKSL</sequence>
<keyword evidence="1" id="KW-0732">Signal</keyword>
<dbReference type="Proteomes" id="UP000623842">
    <property type="component" value="Unassembled WGS sequence"/>
</dbReference>
<reference evidence="3" key="2">
    <citation type="submission" date="2020-09" db="EMBL/GenBank/DDBJ databases">
        <authorList>
            <person name="Sun Q."/>
            <person name="Kim S."/>
        </authorList>
    </citation>
    <scope>NUCLEOTIDE SEQUENCE</scope>
    <source>
        <strain evidence="3">KCTC 42731</strain>
    </source>
</reference>
<evidence type="ECO:0000256" key="1">
    <source>
        <dbReference type="SAM" id="SignalP"/>
    </source>
</evidence>
<dbReference type="Pfam" id="PF00578">
    <property type="entry name" value="AhpC-TSA"/>
    <property type="match status" value="1"/>
</dbReference>
<feature type="chain" id="PRO_5037978751" description="Thioredoxin domain-containing protein" evidence="1">
    <location>
        <begin position="20"/>
        <end position="160"/>
    </location>
</feature>
<evidence type="ECO:0000313" key="3">
    <source>
        <dbReference type="EMBL" id="GHG05438.1"/>
    </source>
</evidence>
<name>A0A919ENN4_9GAMM</name>
<proteinExistence type="predicted"/>
<dbReference type="InterPro" id="IPR036249">
    <property type="entry name" value="Thioredoxin-like_sf"/>
</dbReference>
<evidence type="ECO:0000313" key="4">
    <source>
        <dbReference type="Proteomes" id="UP000623842"/>
    </source>
</evidence>
<dbReference type="GO" id="GO:0016209">
    <property type="term" value="F:antioxidant activity"/>
    <property type="evidence" value="ECO:0007669"/>
    <property type="project" value="InterPro"/>
</dbReference>
<keyword evidence="4" id="KW-1185">Reference proteome</keyword>
<dbReference type="PROSITE" id="PS51352">
    <property type="entry name" value="THIOREDOXIN_2"/>
    <property type="match status" value="1"/>
</dbReference>